<dbReference type="InterPro" id="IPR023346">
    <property type="entry name" value="Lysozyme-like_dom_sf"/>
</dbReference>
<evidence type="ECO:0000313" key="3">
    <source>
        <dbReference type="EMBL" id="ASP19372.1"/>
    </source>
</evidence>
<keyword evidence="4" id="KW-1185">Reference proteome</keyword>
<feature type="signal peptide" evidence="2">
    <location>
        <begin position="1"/>
        <end position="21"/>
    </location>
</feature>
<dbReference type="Proteomes" id="UP000203589">
    <property type="component" value="Chromosome"/>
</dbReference>
<feature type="region of interest" description="Disordered" evidence="1">
    <location>
        <begin position="66"/>
        <end position="87"/>
    </location>
</feature>
<protein>
    <submittedName>
        <fullName evidence="3">Uncharacterized protein</fullName>
    </submittedName>
</protein>
<dbReference type="EMBL" id="CP022540">
    <property type="protein sequence ID" value="ASP19372.1"/>
    <property type="molecule type" value="Genomic_DNA"/>
</dbReference>
<proteinExistence type="predicted"/>
<dbReference type="KEGG" id="aht:ANTHELSMS3_00653"/>
<evidence type="ECO:0000256" key="1">
    <source>
        <dbReference type="SAM" id="MobiDB-lite"/>
    </source>
</evidence>
<name>A0A222DZP8_9RHOB</name>
<dbReference type="Gene3D" id="1.10.530.10">
    <property type="match status" value="1"/>
</dbReference>
<gene>
    <name evidence="3" type="ORF">ANTHELSMS3_00653</name>
</gene>
<keyword evidence="2" id="KW-0732">Signal</keyword>
<evidence type="ECO:0000256" key="2">
    <source>
        <dbReference type="SAM" id="SignalP"/>
    </source>
</evidence>
<dbReference type="OrthoDB" id="7851400at2"/>
<evidence type="ECO:0000313" key="4">
    <source>
        <dbReference type="Proteomes" id="UP000203589"/>
    </source>
</evidence>
<dbReference type="AlphaFoldDB" id="A0A222DZP8"/>
<sequence length="246" mass="26280">MFPIHCLILLALLALPGLAAAQSASLFPHGDSAARAPLIPARATALSGHARAASLFVGKGTEGLFAPLPDRSSPPPPVRAATGPLSGSGSAAQLRSLIAEAESGADSYDAVIHGARVKPPRRPTDLTVQQVYDWIDATPGQPHAIGRYQFIPDTLRRLVDKVGVHPGVRFDARLQDRLADELLAEAGMLAFQRGEITRRSFMYRLAKIWAGLPLPSGESYYEGYAGNKATMTWARFDSAMAQIFPG</sequence>
<dbReference type="SUPFAM" id="SSF53955">
    <property type="entry name" value="Lysozyme-like"/>
    <property type="match status" value="1"/>
</dbReference>
<feature type="chain" id="PRO_5012149171" evidence="2">
    <location>
        <begin position="22"/>
        <end position="246"/>
    </location>
</feature>
<dbReference type="RefSeq" id="WP_094033623.1">
    <property type="nucleotide sequence ID" value="NZ_CP022540.1"/>
</dbReference>
<reference evidence="3 4" key="1">
    <citation type="submission" date="2017-07" db="EMBL/GenBank/DDBJ databases">
        <title>Genome Sequence of Antarctobacter heliothermus Strain SMS3 Isolated from a culture of the Diatom Skeletonema marinoi.</title>
        <authorList>
            <person name="Topel M."/>
            <person name="Pinder M.I.M."/>
            <person name="Johansson O.N."/>
            <person name="Kourtchenko O."/>
            <person name="Godhe A."/>
            <person name="Clarke A.K."/>
        </authorList>
    </citation>
    <scope>NUCLEOTIDE SEQUENCE [LARGE SCALE GENOMIC DNA]</scope>
    <source>
        <strain evidence="3 4">SMS3</strain>
    </source>
</reference>
<accession>A0A222DZP8</accession>
<organism evidence="3 4">
    <name type="scientific">Antarctobacter heliothermus</name>
    <dbReference type="NCBI Taxonomy" id="74033"/>
    <lineage>
        <taxon>Bacteria</taxon>
        <taxon>Pseudomonadati</taxon>
        <taxon>Pseudomonadota</taxon>
        <taxon>Alphaproteobacteria</taxon>
        <taxon>Rhodobacterales</taxon>
        <taxon>Roseobacteraceae</taxon>
        <taxon>Antarctobacter</taxon>
    </lineage>
</organism>